<feature type="region of interest" description="Disordered" evidence="1">
    <location>
        <begin position="141"/>
        <end position="160"/>
    </location>
</feature>
<evidence type="ECO:0000313" key="3">
    <source>
        <dbReference type="EMBL" id="MDP0396719.1"/>
    </source>
</evidence>
<dbReference type="RefSeq" id="WP_220656567.1">
    <property type="nucleotide sequence ID" value="NZ_BAAAII010000002.1"/>
</dbReference>
<organism evidence="3 4">
    <name type="scientific">Tsukamurella strandjordii</name>
    <dbReference type="NCBI Taxonomy" id="147577"/>
    <lineage>
        <taxon>Bacteria</taxon>
        <taxon>Bacillati</taxon>
        <taxon>Actinomycetota</taxon>
        <taxon>Actinomycetes</taxon>
        <taxon>Mycobacteriales</taxon>
        <taxon>Tsukamurellaceae</taxon>
        <taxon>Tsukamurella</taxon>
    </lineage>
</organism>
<gene>
    <name evidence="3" type="ORF">Q7X28_02155</name>
</gene>
<evidence type="ECO:0000256" key="1">
    <source>
        <dbReference type="SAM" id="MobiDB-lite"/>
    </source>
</evidence>
<feature type="transmembrane region" description="Helical" evidence="2">
    <location>
        <begin position="109"/>
        <end position="133"/>
    </location>
</feature>
<evidence type="ECO:0000313" key="4">
    <source>
        <dbReference type="Proteomes" id="UP001178281"/>
    </source>
</evidence>
<proteinExistence type="predicted"/>
<dbReference type="AlphaFoldDB" id="A0AA90NE54"/>
<sequence length="160" mass="17144">MSRTALRRVQLVLLWTAILITGLCVVLVLAAWRDDRTIEKNLGAATAEVLSAGPRRSTISFYTPDGVNHNPPLGVLYPSGLTVGDRIQVEYSRDDPELVRVAGRDAHVAILPAASVAGVTWLVVGSIMTLIAVTYRRTADAEPAAPVTDSSPDVPTTDNR</sequence>
<keyword evidence="2" id="KW-1133">Transmembrane helix</keyword>
<accession>A0AA90NE54</accession>
<feature type="transmembrane region" description="Helical" evidence="2">
    <location>
        <begin position="12"/>
        <end position="32"/>
    </location>
</feature>
<dbReference type="EMBL" id="JAUTIX010000001">
    <property type="protein sequence ID" value="MDP0396719.1"/>
    <property type="molecule type" value="Genomic_DNA"/>
</dbReference>
<dbReference type="Proteomes" id="UP001178281">
    <property type="component" value="Unassembled WGS sequence"/>
</dbReference>
<keyword evidence="4" id="KW-1185">Reference proteome</keyword>
<name>A0AA90NE54_9ACTN</name>
<reference evidence="3" key="1">
    <citation type="submission" date="2023-08" db="EMBL/GenBank/DDBJ databases">
        <title>The draft genome of Tsukamurella strandjordii strain 050030.</title>
        <authorList>
            <person name="Zhao F."/>
            <person name="Feng Y."/>
            <person name="Zong Z."/>
        </authorList>
    </citation>
    <scope>NUCLEOTIDE SEQUENCE</scope>
    <source>
        <strain evidence="3">050030</strain>
    </source>
</reference>
<keyword evidence="2" id="KW-0472">Membrane</keyword>
<protein>
    <submittedName>
        <fullName evidence="3">DUF3592 domain-containing protein</fullName>
    </submittedName>
</protein>
<evidence type="ECO:0000256" key="2">
    <source>
        <dbReference type="SAM" id="Phobius"/>
    </source>
</evidence>
<feature type="compositionally biased region" description="Polar residues" evidence="1">
    <location>
        <begin position="148"/>
        <end position="160"/>
    </location>
</feature>
<comment type="caution">
    <text evidence="3">The sequence shown here is derived from an EMBL/GenBank/DDBJ whole genome shotgun (WGS) entry which is preliminary data.</text>
</comment>
<keyword evidence="2" id="KW-0812">Transmembrane</keyword>